<dbReference type="InterPro" id="IPR013818">
    <property type="entry name" value="Lipase"/>
</dbReference>
<gene>
    <name evidence="6" type="ORF">HPB48_009311</name>
</gene>
<comment type="subcellular location">
    <subcellularLocation>
        <location evidence="1">Secreted</location>
    </subcellularLocation>
</comment>
<dbReference type="OrthoDB" id="199913at2759"/>
<keyword evidence="7" id="KW-1185">Reference proteome</keyword>
<sequence>MFKACFFVGSRKCPELLQSENQDTRSVRHPDERANLTDRSVVLTARSGFDDVQLRNALDDTTYMYEEMSKEDFGDIALSVKRFEDTPFLAYSGPAAQHLSFPELPGHFDLSGNLKYFVPQSPAKVKPRFLLYSNKATSSDKLLFETGLDRAGFAQLASLVEPGRKLYFVVHGFLSSAKTAWMIDMKDEILNQEADASVVLVDWSKGCSSILGYSTAAANTRTVARSLAYLVKTLSESGVVSPKDVHYIGHSLGAQTGGFFGQDVKMLMGQVVGRITGLDPAGPLFESRGIHLRAEHAEFVDVLHTSIGTSWTDVVQGRLGMLASCGHVDFYPNGGKQQPGCWRFSSCSHSKATKYYADSIRSCEFPTRSCDSYEAFKSGACKPRCQDGERCGRMGHPASMPLQGMHFTETTKKRCLEAPHARRLDIPTPQREASPRAINLDDMLLSSLGRSVTILLEDATPEERQELLDALKEQRSPLGNLNVRD</sequence>
<dbReference type="CDD" id="cd00707">
    <property type="entry name" value="Pancreat_lipase_like"/>
    <property type="match status" value="1"/>
</dbReference>
<evidence type="ECO:0000313" key="7">
    <source>
        <dbReference type="Proteomes" id="UP000821853"/>
    </source>
</evidence>
<keyword evidence="3" id="KW-0964">Secreted</keyword>
<dbReference type="VEuPathDB" id="VectorBase:HLOH_061284"/>
<dbReference type="InterPro" id="IPR029058">
    <property type="entry name" value="AB_hydrolase_fold"/>
</dbReference>
<evidence type="ECO:0000256" key="4">
    <source>
        <dbReference type="RuleBase" id="RU004262"/>
    </source>
</evidence>
<protein>
    <recommendedName>
        <fullName evidence="5">Lipase domain-containing protein</fullName>
    </recommendedName>
</protein>
<evidence type="ECO:0000256" key="1">
    <source>
        <dbReference type="ARBA" id="ARBA00004613"/>
    </source>
</evidence>
<organism evidence="6 7">
    <name type="scientific">Haemaphysalis longicornis</name>
    <name type="common">Bush tick</name>
    <dbReference type="NCBI Taxonomy" id="44386"/>
    <lineage>
        <taxon>Eukaryota</taxon>
        <taxon>Metazoa</taxon>
        <taxon>Ecdysozoa</taxon>
        <taxon>Arthropoda</taxon>
        <taxon>Chelicerata</taxon>
        <taxon>Arachnida</taxon>
        <taxon>Acari</taxon>
        <taxon>Parasitiformes</taxon>
        <taxon>Ixodida</taxon>
        <taxon>Ixodoidea</taxon>
        <taxon>Ixodidae</taxon>
        <taxon>Haemaphysalinae</taxon>
        <taxon>Haemaphysalis</taxon>
    </lineage>
</organism>
<dbReference type="SUPFAM" id="SSF53474">
    <property type="entry name" value="alpha/beta-Hydrolases"/>
    <property type="match status" value="1"/>
</dbReference>
<evidence type="ECO:0000256" key="3">
    <source>
        <dbReference type="ARBA" id="ARBA00022525"/>
    </source>
</evidence>
<evidence type="ECO:0000313" key="6">
    <source>
        <dbReference type="EMBL" id="KAH9366411.1"/>
    </source>
</evidence>
<dbReference type="PANTHER" id="PTHR11610:SF173">
    <property type="entry name" value="LIPASE DOMAIN-CONTAINING PROTEIN-RELATED"/>
    <property type="match status" value="1"/>
</dbReference>
<dbReference type="OMA" id="CLEAPHA"/>
<comment type="similarity">
    <text evidence="2 4">Belongs to the AB hydrolase superfamily. Lipase family.</text>
</comment>
<dbReference type="InterPro" id="IPR033906">
    <property type="entry name" value="Lipase_N"/>
</dbReference>
<name>A0A9J6FUF2_HAELO</name>
<dbReference type="InterPro" id="IPR000734">
    <property type="entry name" value="TAG_lipase"/>
</dbReference>
<dbReference type="PRINTS" id="PR00821">
    <property type="entry name" value="TAGLIPASE"/>
</dbReference>
<evidence type="ECO:0000256" key="2">
    <source>
        <dbReference type="ARBA" id="ARBA00010701"/>
    </source>
</evidence>
<dbReference type="AlphaFoldDB" id="A0A9J6FUF2"/>
<comment type="caution">
    <text evidence="6">The sequence shown here is derived from an EMBL/GenBank/DDBJ whole genome shotgun (WGS) entry which is preliminary data.</text>
</comment>
<proteinExistence type="inferred from homology"/>
<dbReference type="EMBL" id="JABSTR010000004">
    <property type="protein sequence ID" value="KAH9366411.1"/>
    <property type="molecule type" value="Genomic_DNA"/>
</dbReference>
<reference evidence="6 7" key="1">
    <citation type="journal article" date="2020" name="Cell">
        <title>Large-Scale Comparative Analyses of Tick Genomes Elucidate Their Genetic Diversity and Vector Capacities.</title>
        <authorList>
            <consortium name="Tick Genome and Microbiome Consortium (TIGMIC)"/>
            <person name="Jia N."/>
            <person name="Wang J."/>
            <person name="Shi W."/>
            <person name="Du L."/>
            <person name="Sun Y."/>
            <person name="Zhan W."/>
            <person name="Jiang J.F."/>
            <person name="Wang Q."/>
            <person name="Zhang B."/>
            <person name="Ji P."/>
            <person name="Bell-Sakyi L."/>
            <person name="Cui X.M."/>
            <person name="Yuan T.T."/>
            <person name="Jiang B.G."/>
            <person name="Yang W.F."/>
            <person name="Lam T.T."/>
            <person name="Chang Q.C."/>
            <person name="Ding S.J."/>
            <person name="Wang X.J."/>
            <person name="Zhu J.G."/>
            <person name="Ruan X.D."/>
            <person name="Zhao L."/>
            <person name="Wei J.T."/>
            <person name="Ye R.Z."/>
            <person name="Que T.C."/>
            <person name="Du C.H."/>
            <person name="Zhou Y.H."/>
            <person name="Cheng J.X."/>
            <person name="Dai P.F."/>
            <person name="Guo W.B."/>
            <person name="Han X.H."/>
            <person name="Huang E.J."/>
            <person name="Li L.F."/>
            <person name="Wei W."/>
            <person name="Gao Y.C."/>
            <person name="Liu J.Z."/>
            <person name="Shao H.Z."/>
            <person name="Wang X."/>
            <person name="Wang C.C."/>
            <person name="Yang T.C."/>
            <person name="Huo Q.B."/>
            <person name="Li W."/>
            <person name="Chen H.Y."/>
            <person name="Chen S.E."/>
            <person name="Zhou L.G."/>
            <person name="Ni X.B."/>
            <person name="Tian J.H."/>
            <person name="Sheng Y."/>
            <person name="Liu T."/>
            <person name="Pan Y.S."/>
            <person name="Xia L.Y."/>
            <person name="Li J."/>
            <person name="Zhao F."/>
            <person name="Cao W.C."/>
        </authorList>
    </citation>
    <scope>NUCLEOTIDE SEQUENCE [LARGE SCALE GENOMIC DNA]</scope>
    <source>
        <strain evidence="6">HaeL-2018</strain>
    </source>
</reference>
<dbReference type="GO" id="GO:0016042">
    <property type="term" value="P:lipid catabolic process"/>
    <property type="evidence" value="ECO:0007669"/>
    <property type="project" value="TreeGrafter"/>
</dbReference>
<dbReference type="Gene3D" id="3.40.50.1820">
    <property type="entry name" value="alpha/beta hydrolase"/>
    <property type="match status" value="1"/>
</dbReference>
<dbReference type="GO" id="GO:0016298">
    <property type="term" value="F:lipase activity"/>
    <property type="evidence" value="ECO:0007669"/>
    <property type="project" value="InterPro"/>
</dbReference>
<dbReference type="Proteomes" id="UP000821853">
    <property type="component" value="Chromosome 2"/>
</dbReference>
<evidence type="ECO:0000259" key="5">
    <source>
        <dbReference type="Pfam" id="PF00151"/>
    </source>
</evidence>
<dbReference type="Pfam" id="PF00151">
    <property type="entry name" value="Lipase"/>
    <property type="match status" value="1"/>
</dbReference>
<dbReference type="PANTHER" id="PTHR11610">
    <property type="entry name" value="LIPASE"/>
    <property type="match status" value="1"/>
</dbReference>
<dbReference type="GO" id="GO:0005615">
    <property type="term" value="C:extracellular space"/>
    <property type="evidence" value="ECO:0007669"/>
    <property type="project" value="TreeGrafter"/>
</dbReference>
<accession>A0A9J6FUF2</accession>
<feature type="domain" description="Lipase" evidence="5">
    <location>
        <begin position="119"/>
        <end position="398"/>
    </location>
</feature>